<accession>A0A914PC09</accession>
<dbReference type="AlphaFoldDB" id="A0A914PC09"/>
<evidence type="ECO:0000313" key="3">
    <source>
        <dbReference type="WBParaSite" id="PDA_v2.g15118.t1"/>
    </source>
</evidence>
<keyword evidence="1" id="KW-0812">Transmembrane</keyword>
<name>A0A914PC09_9BILA</name>
<reference evidence="3" key="1">
    <citation type="submission" date="2022-11" db="UniProtKB">
        <authorList>
            <consortium name="WormBaseParasite"/>
        </authorList>
    </citation>
    <scope>IDENTIFICATION</scope>
</reference>
<evidence type="ECO:0000256" key="1">
    <source>
        <dbReference type="SAM" id="Phobius"/>
    </source>
</evidence>
<keyword evidence="1" id="KW-0472">Membrane</keyword>
<keyword evidence="2" id="KW-1185">Reference proteome</keyword>
<feature type="transmembrane region" description="Helical" evidence="1">
    <location>
        <begin position="14"/>
        <end position="36"/>
    </location>
</feature>
<proteinExistence type="predicted"/>
<dbReference type="Proteomes" id="UP000887578">
    <property type="component" value="Unplaced"/>
</dbReference>
<sequence length="75" mass="8512">MSESESSLSLGSPLALFVIFSMFLYWIISGIIFFILHRYGNRSNEKSISDKSFDLQYYERGLSRNKVGPIARGVA</sequence>
<evidence type="ECO:0000313" key="2">
    <source>
        <dbReference type="Proteomes" id="UP000887578"/>
    </source>
</evidence>
<keyword evidence="1" id="KW-1133">Transmembrane helix</keyword>
<protein>
    <submittedName>
        <fullName evidence="3">ATP synthase F0 subunit 8</fullName>
    </submittedName>
</protein>
<dbReference type="WBParaSite" id="PDA_v2.g15118.t1">
    <property type="protein sequence ID" value="PDA_v2.g15118.t1"/>
    <property type="gene ID" value="PDA_v2.g15118"/>
</dbReference>
<organism evidence="2 3">
    <name type="scientific">Panagrolaimus davidi</name>
    <dbReference type="NCBI Taxonomy" id="227884"/>
    <lineage>
        <taxon>Eukaryota</taxon>
        <taxon>Metazoa</taxon>
        <taxon>Ecdysozoa</taxon>
        <taxon>Nematoda</taxon>
        <taxon>Chromadorea</taxon>
        <taxon>Rhabditida</taxon>
        <taxon>Tylenchina</taxon>
        <taxon>Panagrolaimomorpha</taxon>
        <taxon>Panagrolaimoidea</taxon>
        <taxon>Panagrolaimidae</taxon>
        <taxon>Panagrolaimus</taxon>
    </lineage>
</organism>